<dbReference type="AlphaFoldDB" id="A0A0K2T8E9"/>
<protein>
    <submittedName>
        <fullName evidence="1">Uncharacterized protein</fullName>
    </submittedName>
</protein>
<name>A0A0K2T8E9_LEPSM</name>
<dbReference type="EMBL" id="HACA01004983">
    <property type="protein sequence ID" value="CDW22344.1"/>
    <property type="molecule type" value="Transcribed_RNA"/>
</dbReference>
<evidence type="ECO:0000313" key="1">
    <source>
        <dbReference type="EMBL" id="CDW22344.1"/>
    </source>
</evidence>
<organism evidence="1">
    <name type="scientific">Lepeophtheirus salmonis</name>
    <name type="common">Salmon louse</name>
    <name type="synonym">Caligus salmonis</name>
    <dbReference type="NCBI Taxonomy" id="72036"/>
    <lineage>
        <taxon>Eukaryota</taxon>
        <taxon>Metazoa</taxon>
        <taxon>Ecdysozoa</taxon>
        <taxon>Arthropoda</taxon>
        <taxon>Crustacea</taxon>
        <taxon>Multicrustacea</taxon>
        <taxon>Hexanauplia</taxon>
        <taxon>Copepoda</taxon>
        <taxon>Siphonostomatoida</taxon>
        <taxon>Caligidae</taxon>
        <taxon>Lepeophtheirus</taxon>
    </lineage>
</organism>
<sequence length="81" mass="9475">KSNSEDLLWSYPYMDLLDKKELSTLGQIHLRAQLCFHSRRRSSVSLHAKTQAFLIDNFRTFTTPKYGHHPLQTQTPWTTPS</sequence>
<proteinExistence type="predicted"/>
<accession>A0A0K2T8E9</accession>
<feature type="non-terminal residue" evidence="1">
    <location>
        <position position="1"/>
    </location>
</feature>
<reference evidence="1" key="1">
    <citation type="submission" date="2014-05" db="EMBL/GenBank/DDBJ databases">
        <authorList>
            <person name="Chronopoulou M."/>
        </authorList>
    </citation>
    <scope>NUCLEOTIDE SEQUENCE</scope>
    <source>
        <tissue evidence="1">Whole organism</tissue>
    </source>
</reference>